<proteinExistence type="predicted"/>
<reference evidence="2" key="1">
    <citation type="submission" date="2023-07" db="EMBL/GenBank/DDBJ databases">
        <title>Chromosome-level genome assembly of Artemia franciscana.</title>
        <authorList>
            <person name="Jo E."/>
        </authorList>
    </citation>
    <scope>NUCLEOTIDE SEQUENCE</scope>
    <source>
        <tissue evidence="2">Whole body</tissue>
    </source>
</reference>
<feature type="coiled-coil region" evidence="1">
    <location>
        <begin position="184"/>
        <end position="211"/>
    </location>
</feature>
<sequence>MTIINKIILAIQKQNIYLSKIQKGLEKVSDESEDVKWLINSLGFSISLTEKYIGDLEKRSPKISEDLLNNWAKKVKESDECLLFNFNNKALTLKLSFKNRILDQEQQKWMAAQWMDLANRWFARCMKPKVKKGLISDFKFFFSKGNNRNEKMPNDTNSNWSHTYENDYLSFEMNWIGGKTDMGIKDLVKEIESLEKAAKKKSKRNNKKIKKTS</sequence>
<dbReference type="AlphaFoldDB" id="A0AA88HCI4"/>
<name>A0AA88HCI4_ARTSF</name>
<dbReference type="EMBL" id="JAVRJZ010000167">
    <property type="protein sequence ID" value="KAK2702797.1"/>
    <property type="molecule type" value="Genomic_DNA"/>
</dbReference>
<protein>
    <submittedName>
        <fullName evidence="2">Uncharacterized protein</fullName>
    </submittedName>
</protein>
<accession>A0AA88HCI4</accession>
<keyword evidence="3" id="KW-1185">Reference proteome</keyword>
<evidence type="ECO:0000313" key="3">
    <source>
        <dbReference type="Proteomes" id="UP001187531"/>
    </source>
</evidence>
<evidence type="ECO:0000256" key="1">
    <source>
        <dbReference type="SAM" id="Coils"/>
    </source>
</evidence>
<keyword evidence="1" id="KW-0175">Coiled coil</keyword>
<evidence type="ECO:0000313" key="2">
    <source>
        <dbReference type="EMBL" id="KAK2702797.1"/>
    </source>
</evidence>
<comment type="caution">
    <text evidence="2">The sequence shown here is derived from an EMBL/GenBank/DDBJ whole genome shotgun (WGS) entry which is preliminary data.</text>
</comment>
<organism evidence="2 3">
    <name type="scientific">Artemia franciscana</name>
    <name type="common">Brine shrimp</name>
    <name type="synonym">Artemia sanfranciscana</name>
    <dbReference type="NCBI Taxonomy" id="6661"/>
    <lineage>
        <taxon>Eukaryota</taxon>
        <taxon>Metazoa</taxon>
        <taxon>Ecdysozoa</taxon>
        <taxon>Arthropoda</taxon>
        <taxon>Crustacea</taxon>
        <taxon>Branchiopoda</taxon>
        <taxon>Anostraca</taxon>
        <taxon>Artemiidae</taxon>
        <taxon>Artemia</taxon>
    </lineage>
</organism>
<dbReference type="Proteomes" id="UP001187531">
    <property type="component" value="Unassembled WGS sequence"/>
</dbReference>
<gene>
    <name evidence="2" type="ORF">QYM36_018607</name>
</gene>